<comment type="caution">
    <text evidence="2">The sequence shown here is derived from an EMBL/GenBank/DDBJ whole genome shotgun (WGS) entry which is preliminary data.</text>
</comment>
<feature type="compositionally biased region" description="Polar residues" evidence="1">
    <location>
        <begin position="35"/>
        <end position="48"/>
    </location>
</feature>
<feature type="region of interest" description="Disordered" evidence="1">
    <location>
        <begin position="35"/>
        <end position="59"/>
    </location>
</feature>
<gene>
    <name evidence="2" type="ORF">BpHYR1_028601</name>
</gene>
<sequence>MSNRYQENRFNYQFVLSFDTDIIMENQENFIQDENSTIKNETELSSSENDSKPEMNETQLDLSDTFPSIFISKNHKSSNAGISPEFQKPYINSIFQVRGYESILKCVMLTKKIEYDVHLKLGIQNDKNVGLNQSEPDS</sequence>
<dbReference type="AlphaFoldDB" id="A0A3M7QS69"/>
<accession>A0A3M7QS69</accession>
<protein>
    <submittedName>
        <fullName evidence="2">Uncharacterized protein</fullName>
    </submittedName>
</protein>
<evidence type="ECO:0000313" key="2">
    <source>
        <dbReference type="EMBL" id="RNA13818.1"/>
    </source>
</evidence>
<organism evidence="2 3">
    <name type="scientific">Brachionus plicatilis</name>
    <name type="common">Marine rotifer</name>
    <name type="synonym">Brachionus muelleri</name>
    <dbReference type="NCBI Taxonomy" id="10195"/>
    <lineage>
        <taxon>Eukaryota</taxon>
        <taxon>Metazoa</taxon>
        <taxon>Spiralia</taxon>
        <taxon>Gnathifera</taxon>
        <taxon>Rotifera</taxon>
        <taxon>Eurotatoria</taxon>
        <taxon>Monogononta</taxon>
        <taxon>Pseudotrocha</taxon>
        <taxon>Ploima</taxon>
        <taxon>Brachionidae</taxon>
        <taxon>Brachionus</taxon>
    </lineage>
</organism>
<evidence type="ECO:0000256" key="1">
    <source>
        <dbReference type="SAM" id="MobiDB-lite"/>
    </source>
</evidence>
<name>A0A3M7QS69_BRAPC</name>
<evidence type="ECO:0000313" key="3">
    <source>
        <dbReference type="Proteomes" id="UP000276133"/>
    </source>
</evidence>
<dbReference type="Proteomes" id="UP000276133">
    <property type="component" value="Unassembled WGS sequence"/>
</dbReference>
<reference evidence="2 3" key="1">
    <citation type="journal article" date="2018" name="Sci. Rep.">
        <title>Genomic signatures of local adaptation to the degree of environmental predictability in rotifers.</title>
        <authorList>
            <person name="Franch-Gras L."/>
            <person name="Hahn C."/>
            <person name="Garcia-Roger E.M."/>
            <person name="Carmona M.J."/>
            <person name="Serra M."/>
            <person name="Gomez A."/>
        </authorList>
    </citation>
    <scope>NUCLEOTIDE SEQUENCE [LARGE SCALE GENOMIC DNA]</scope>
    <source>
        <strain evidence="2">HYR1</strain>
    </source>
</reference>
<keyword evidence="3" id="KW-1185">Reference proteome</keyword>
<proteinExistence type="predicted"/>
<dbReference type="EMBL" id="REGN01005323">
    <property type="protein sequence ID" value="RNA13818.1"/>
    <property type="molecule type" value="Genomic_DNA"/>
</dbReference>